<name>A0A8S5PCM7_9CAUD</name>
<sequence length="169" mass="19979">MRLRLKAGCDRPIIEKTFSFESEEEFTAWEKERLQTFGNSWSLTEETMHNNNSCWVEAKLQFRFFSLKSEESCYEESIKKEWCDFVLRHKHALCFYDECASFTELPIATLSKMSDEEILKLHAENPAYCDVNSIRDLAVPLDDNSWVDYIERQNADGSKDYFIEFSCFN</sequence>
<dbReference type="EMBL" id="BK015384">
    <property type="protein sequence ID" value="DAE04195.1"/>
    <property type="molecule type" value="Genomic_DNA"/>
</dbReference>
<reference evidence="1" key="1">
    <citation type="journal article" date="2021" name="Proc. Natl. Acad. Sci. U.S.A.">
        <title>A Catalog of Tens of Thousands of Viruses from Human Metagenomes Reveals Hidden Associations with Chronic Diseases.</title>
        <authorList>
            <person name="Tisza M.J."/>
            <person name="Buck C.B."/>
        </authorList>
    </citation>
    <scope>NUCLEOTIDE SEQUENCE</scope>
    <source>
        <strain evidence="1">CtmpG14</strain>
    </source>
</reference>
<accession>A0A8S5PCM7</accession>
<proteinExistence type="predicted"/>
<protein>
    <submittedName>
        <fullName evidence="1">Uncharacterized protein</fullName>
    </submittedName>
</protein>
<organism evidence="1">
    <name type="scientific">Siphoviridae sp. ctmpG14</name>
    <dbReference type="NCBI Taxonomy" id="2825654"/>
    <lineage>
        <taxon>Viruses</taxon>
        <taxon>Duplodnaviria</taxon>
        <taxon>Heunggongvirae</taxon>
        <taxon>Uroviricota</taxon>
        <taxon>Caudoviricetes</taxon>
    </lineage>
</organism>
<evidence type="ECO:0000313" key="1">
    <source>
        <dbReference type="EMBL" id="DAE04195.1"/>
    </source>
</evidence>